<keyword evidence="6 8" id="KW-0472">Membrane</keyword>
<sequence length="1197" mass="130693">MVLLSSSSLCLGALGLALCLLFRRLKEYKRLCHVPGPLLAGWTDLWLLRYVIPGTLCTKLVDVCEKHGPIARIGPNWVVCGDPNEIQRIWAIRSGFVRTPWYKATRLDPEEDNVLTELDTKRHHHRRAKLVPAYAGKGLDSQESLLDEQIEKLYDLIDRRYLSTTSNVKPCNLGRVMQYLTQDIITAVGFGKPAGYLAADADLMGILETCENLLAPGHIIMFLPLVRKVLESGLLKRFLPKPTDNHGIGGLLGLIKAHVDTRYGESKVHGKDMLQNFVDSGLTRPQVEAESLVTLFGGTDSTSTALRMTIFFLSTNMTAYRRLQAEIDAAVVSAVRPVIADEHVKRLPYLQACIREGMRLWPPSMALLPKMSEIDQLVCGQPVPAGTYIGWSAMTIMRDRGVFGESSVIFEPARWLDAHPEKLRQMEGVYGLIFATGTGWECLGKKLAYAELGKVLFELFLRYDFAMIDAMHPYDWTNHGFTIHRNMNMSLRNSFTANDFALWLSFDRHSRQPHSRAEQPAAMSRRTSTRRSSATLQIDRQHTQAALTCSTDRETTPTPVIGLSSAETMERVLLPDDVQEVPRRRLKSTETARAMASQDLPQAVLADTKSIRNPEASTGDVLPYSVPTTLPPTTATDSESTTKKLSATAIALIMLPLCLSVFLSALDLTIITPAIPTIVRGFHSTTGYVWIGSAFILASTASTPVWGSLADIWGRRPILLIALTIFLGGSLLCALAPSMHSLIAGRALQGLGSSGMGTTVNIIICDTFSLRDRGLYLAITSVVWAIGSAIGPVIGGSFTTKVSWRWCFWINLPIGAVVFIVLLLFLKLPSPHTPIFAGLKAIDWVGSILIVGAALMILLGLDFGSITFPWSSATVVCLIVFGLVTIGVFIVNEWKFAKHPVIPLRLFTNRSTVAAYFVWACNFYILIGLSYYLPLYSQSVLGANALVSGVHLIPLIVACSLSAACTGAYIQKTGTYLPITYIAHAFLCLGTGLLISVRVGESLTKLIIFQVITGIGVGMNIEPPLIAAQAAMTVVDTAVIQATMTFVRSLATTVAVVVGGVIFQNRMNAASHGLVDKIGEDLANMFGGDQASASVELIKTLPDPQQLLVKDAYYRSLRSVWLMFVVAAGLSFIANFFLRAHHLSDTSETAVLGIDRMEGLKHESAAYDGTPMTRLNRSSGGDEDALGARSSQYGVAP</sequence>
<dbReference type="Pfam" id="PF00067">
    <property type="entry name" value="p450"/>
    <property type="match status" value="1"/>
</dbReference>
<dbReference type="GeneID" id="67017251"/>
<dbReference type="GO" id="GO:0005886">
    <property type="term" value="C:plasma membrane"/>
    <property type="evidence" value="ECO:0007669"/>
    <property type="project" value="UniProtKB-SubCell"/>
</dbReference>
<evidence type="ECO:0000256" key="4">
    <source>
        <dbReference type="ARBA" id="ARBA00022692"/>
    </source>
</evidence>
<feature type="transmembrane region" description="Helical" evidence="8">
    <location>
        <begin position="1007"/>
        <end position="1026"/>
    </location>
</feature>
<dbReference type="PRINTS" id="PR01036">
    <property type="entry name" value="TCRTETB"/>
</dbReference>
<dbReference type="AlphaFoldDB" id="A0A8J2HTP9"/>
<feature type="transmembrane region" description="Helical" evidence="8">
    <location>
        <begin position="806"/>
        <end position="826"/>
    </location>
</feature>
<feature type="transmembrane region" description="Helical" evidence="8">
    <location>
        <begin position="775"/>
        <end position="794"/>
    </location>
</feature>
<dbReference type="InterPro" id="IPR020846">
    <property type="entry name" value="MFS_dom"/>
</dbReference>
<keyword evidence="3" id="KW-1003">Cell membrane</keyword>
<feature type="compositionally biased region" description="Low complexity" evidence="7">
    <location>
        <begin position="521"/>
        <end position="535"/>
    </location>
</feature>
<feature type="domain" description="Major facilitator superfamily (MFS) profile" evidence="9">
    <location>
        <begin position="653"/>
        <end position="1143"/>
    </location>
</feature>
<dbReference type="CDD" id="cd11060">
    <property type="entry name" value="CYP57A1-like"/>
    <property type="match status" value="1"/>
</dbReference>
<keyword evidence="4 8" id="KW-0812">Transmembrane</keyword>
<gene>
    <name evidence="10" type="ORF">ALTATR162_LOCUS547</name>
</gene>
<feature type="transmembrane region" description="Helical" evidence="8">
    <location>
        <begin position="841"/>
        <end position="861"/>
    </location>
</feature>
<evidence type="ECO:0000256" key="8">
    <source>
        <dbReference type="SAM" id="Phobius"/>
    </source>
</evidence>
<dbReference type="CDD" id="cd17502">
    <property type="entry name" value="MFS_Azr1_MDR_like"/>
    <property type="match status" value="1"/>
</dbReference>
<dbReference type="PANTHER" id="PTHR23501:SF102">
    <property type="entry name" value="DRUG TRANSPORTER, PUTATIVE (AFU_ORTHOLOGUE AFUA_3G08530)-RELATED"/>
    <property type="match status" value="1"/>
</dbReference>
<dbReference type="SUPFAM" id="SSF48264">
    <property type="entry name" value="Cytochrome P450"/>
    <property type="match status" value="1"/>
</dbReference>
<dbReference type="EMBL" id="CAJRGZ010000015">
    <property type="protein sequence ID" value="CAG5139702.1"/>
    <property type="molecule type" value="Genomic_DNA"/>
</dbReference>
<evidence type="ECO:0000256" key="1">
    <source>
        <dbReference type="ARBA" id="ARBA00004651"/>
    </source>
</evidence>
<evidence type="ECO:0000259" key="9">
    <source>
        <dbReference type="PROSITE" id="PS50850"/>
    </source>
</evidence>
<dbReference type="OrthoDB" id="10021397at2759"/>
<comment type="similarity">
    <text evidence="2">Belongs to the major facilitator superfamily. TCR/Tet family.</text>
</comment>
<feature type="transmembrane region" description="Helical" evidence="8">
    <location>
        <begin position="976"/>
        <end position="995"/>
    </location>
</feature>
<feature type="transmembrane region" description="Helical" evidence="8">
    <location>
        <begin position="873"/>
        <end position="894"/>
    </location>
</feature>
<proteinExistence type="inferred from homology"/>
<feature type="transmembrane region" description="Helical" evidence="8">
    <location>
        <begin position="718"/>
        <end position="736"/>
    </location>
</feature>
<organism evidence="10 11">
    <name type="scientific">Alternaria atra</name>
    <dbReference type="NCBI Taxonomy" id="119953"/>
    <lineage>
        <taxon>Eukaryota</taxon>
        <taxon>Fungi</taxon>
        <taxon>Dikarya</taxon>
        <taxon>Ascomycota</taxon>
        <taxon>Pezizomycotina</taxon>
        <taxon>Dothideomycetes</taxon>
        <taxon>Pleosporomycetidae</taxon>
        <taxon>Pleosporales</taxon>
        <taxon>Pleosporineae</taxon>
        <taxon>Pleosporaceae</taxon>
        <taxon>Alternaria</taxon>
        <taxon>Alternaria sect. Ulocladioides</taxon>
    </lineage>
</organism>
<feature type="transmembrane region" description="Helical" evidence="8">
    <location>
        <begin position="1038"/>
        <end position="1063"/>
    </location>
</feature>
<dbReference type="Gene3D" id="1.20.1250.20">
    <property type="entry name" value="MFS general substrate transporter like domains"/>
    <property type="match status" value="1"/>
</dbReference>
<evidence type="ECO:0000313" key="10">
    <source>
        <dbReference type="EMBL" id="CAG5139702.1"/>
    </source>
</evidence>
<dbReference type="SUPFAM" id="SSF103473">
    <property type="entry name" value="MFS general substrate transporter"/>
    <property type="match status" value="1"/>
</dbReference>
<dbReference type="GO" id="GO:0016705">
    <property type="term" value="F:oxidoreductase activity, acting on paired donors, with incorporation or reduction of molecular oxygen"/>
    <property type="evidence" value="ECO:0007669"/>
    <property type="project" value="InterPro"/>
</dbReference>
<dbReference type="GO" id="GO:0004497">
    <property type="term" value="F:monooxygenase activity"/>
    <property type="evidence" value="ECO:0007669"/>
    <property type="project" value="InterPro"/>
</dbReference>
<dbReference type="InterPro" id="IPR011701">
    <property type="entry name" value="MFS"/>
</dbReference>
<feature type="transmembrane region" description="Helical" evidence="8">
    <location>
        <begin position="748"/>
        <end position="769"/>
    </location>
</feature>
<accession>A0A8J2HTP9</accession>
<feature type="transmembrane region" description="Helical" evidence="8">
    <location>
        <begin position="914"/>
        <end position="933"/>
    </location>
</feature>
<feature type="region of interest" description="Disordered" evidence="7">
    <location>
        <begin position="513"/>
        <end position="535"/>
    </location>
</feature>
<comment type="subcellular location">
    <subcellularLocation>
        <location evidence="1">Cell membrane</location>
        <topology evidence="1">Multi-pass membrane protein</topology>
    </subcellularLocation>
</comment>
<evidence type="ECO:0000256" key="5">
    <source>
        <dbReference type="ARBA" id="ARBA00022989"/>
    </source>
</evidence>
<reference evidence="10" key="1">
    <citation type="submission" date="2021-05" db="EMBL/GenBank/DDBJ databases">
        <authorList>
            <person name="Stam R."/>
        </authorList>
    </citation>
    <scope>NUCLEOTIDE SEQUENCE</scope>
    <source>
        <strain evidence="10">CS162</strain>
    </source>
</reference>
<dbReference type="Pfam" id="PF07690">
    <property type="entry name" value="MFS_1"/>
    <property type="match status" value="1"/>
</dbReference>
<keyword evidence="5 8" id="KW-1133">Transmembrane helix</keyword>
<evidence type="ECO:0000313" key="11">
    <source>
        <dbReference type="Proteomes" id="UP000676310"/>
    </source>
</evidence>
<dbReference type="PROSITE" id="PS50850">
    <property type="entry name" value="MFS"/>
    <property type="match status" value="1"/>
</dbReference>
<dbReference type="GO" id="GO:0022857">
    <property type="term" value="F:transmembrane transporter activity"/>
    <property type="evidence" value="ECO:0007669"/>
    <property type="project" value="InterPro"/>
</dbReference>
<dbReference type="PANTHER" id="PTHR23501">
    <property type="entry name" value="MAJOR FACILITATOR SUPERFAMILY"/>
    <property type="match status" value="1"/>
</dbReference>
<feature type="transmembrane region" description="Helical" evidence="8">
    <location>
        <begin position="687"/>
        <end position="706"/>
    </location>
</feature>
<feature type="region of interest" description="Disordered" evidence="7">
    <location>
        <begin position="1168"/>
        <end position="1197"/>
    </location>
</feature>
<keyword evidence="11" id="KW-1185">Reference proteome</keyword>
<dbReference type="GO" id="GO:0020037">
    <property type="term" value="F:heme binding"/>
    <property type="evidence" value="ECO:0007669"/>
    <property type="project" value="InterPro"/>
</dbReference>
<feature type="transmembrane region" description="Helical" evidence="8">
    <location>
        <begin position="945"/>
        <end position="970"/>
    </location>
</feature>
<dbReference type="GO" id="GO:0005506">
    <property type="term" value="F:iron ion binding"/>
    <property type="evidence" value="ECO:0007669"/>
    <property type="project" value="InterPro"/>
</dbReference>
<protein>
    <recommendedName>
        <fullName evidence="9">Major facilitator superfamily (MFS) profile domain-containing protein</fullName>
    </recommendedName>
</protein>
<dbReference type="RefSeq" id="XP_043164076.1">
    <property type="nucleotide sequence ID" value="XM_043308141.1"/>
</dbReference>
<dbReference type="Gene3D" id="1.10.630.10">
    <property type="entry name" value="Cytochrome P450"/>
    <property type="match status" value="1"/>
</dbReference>
<dbReference type="InterPro" id="IPR036396">
    <property type="entry name" value="Cyt_P450_sf"/>
</dbReference>
<evidence type="ECO:0000256" key="2">
    <source>
        <dbReference type="ARBA" id="ARBA00007520"/>
    </source>
</evidence>
<dbReference type="InterPro" id="IPR036259">
    <property type="entry name" value="MFS_trans_sf"/>
</dbReference>
<comment type="caution">
    <text evidence="10">The sequence shown here is derived from an EMBL/GenBank/DDBJ whole genome shotgun (WGS) entry which is preliminary data.</text>
</comment>
<dbReference type="Gene3D" id="1.20.1720.10">
    <property type="entry name" value="Multidrug resistance protein D"/>
    <property type="match status" value="1"/>
</dbReference>
<evidence type="ECO:0000256" key="3">
    <source>
        <dbReference type="ARBA" id="ARBA00022475"/>
    </source>
</evidence>
<dbReference type="FunFam" id="1.20.1720.10:FF:000014">
    <property type="entry name" value="MFS drug transporter, putative"/>
    <property type="match status" value="1"/>
</dbReference>
<feature type="transmembrane region" description="Helical" evidence="8">
    <location>
        <begin position="1120"/>
        <end position="1138"/>
    </location>
</feature>
<dbReference type="InterPro" id="IPR001128">
    <property type="entry name" value="Cyt_P450"/>
</dbReference>
<dbReference type="Proteomes" id="UP000676310">
    <property type="component" value="Unassembled WGS sequence"/>
</dbReference>
<evidence type="ECO:0000256" key="6">
    <source>
        <dbReference type="ARBA" id="ARBA00023136"/>
    </source>
</evidence>
<feature type="transmembrane region" description="Helical" evidence="8">
    <location>
        <begin position="649"/>
        <end position="675"/>
    </location>
</feature>
<name>A0A8J2HTP9_9PLEO</name>
<evidence type="ECO:0000256" key="7">
    <source>
        <dbReference type="SAM" id="MobiDB-lite"/>
    </source>
</evidence>